<sequence length="438" mass="47999">MRSTHGDVDKSGGRQPVHTPDMATQLIPLDTAHSAIADNRFRTTARPDPFYSGLADQLDGLVTRRPEGSREQLGAGMQELLRTLGMRRTRDQRLDLAAGLLGWQLGTADQFAALLGNAELLGRHQHSVRDIIQAGVAAEVPFWRLPGNRTRVLALAGGRRFDRLVAPALTFPEWLSTTAGRSSVPPRSARHLLALELALRLAEFTDIGTVLGPSLSDPAAIAGPIPGFKPQPADLTVVRPDGLRVLVSLITSPGRSTEDRVRRFIELVHHSRLRDSGVVVFFMVAPSSSDEASDQTDTRTQVRHLIRKLTRDWAGTNVDRTADRVFLSDWRTLFPASHAASPEFFSLTVETPGADHQTALLDSSDLVFDSEPRHLEVFDNAQQLRAIPHWLRAYQKPVWPQAITALGLPGIPRLHTARETLGGARGGAQATTVPWRLA</sequence>
<dbReference type="Proteomes" id="UP001500213">
    <property type="component" value="Unassembled WGS sequence"/>
</dbReference>
<comment type="caution">
    <text evidence="2">The sequence shown here is derived from an EMBL/GenBank/DDBJ whole genome shotgun (WGS) entry which is preliminary data.</text>
</comment>
<reference evidence="3" key="1">
    <citation type="journal article" date="2019" name="Int. J. Syst. Evol. Microbiol.">
        <title>The Global Catalogue of Microorganisms (GCM) 10K type strain sequencing project: providing services to taxonomists for standard genome sequencing and annotation.</title>
        <authorList>
            <consortium name="The Broad Institute Genomics Platform"/>
            <consortium name="The Broad Institute Genome Sequencing Center for Infectious Disease"/>
            <person name="Wu L."/>
            <person name="Ma J."/>
        </authorList>
    </citation>
    <scope>NUCLEOTIDE SEQUENCE [LARGE SCALE GENOMIC DNA]</scope>
    <source>
        <strain evidence="3">JCM 17593</strain>
    </source>
</reference>
<gene>
    <name evidence="2" type="ORF">GCM10022288_15860</name>
</gene>
<accession>A0ABP8ARL9</accession>
<name>A0ABP8ARL9_9MICO</name>
<evidence type="ECO:0000313" key="3">
    <source>
        <dbReference type="Proteomes" id="UP001500213"/>
    </source>
</evidence>
<protein>
    <submittedName>
        <fullName evidence="2">Uncharacterized protein</fullName>
    </submittedName>
</protein>
<evidence type="ECO:0000256" key="1">
    <source>
        <dbReference type="SAM" id="MobiDB-lite"/>
    </source>
</evidence>
<organism evidence="2 3">
    <name type="scientific">Gryllotalpicola kribbensis</name>
    <dbReference type="NCBI Taxonomy" id="993084"/>
    <lineage>
        <taxon>Bacteria</taxon>
        <taxon>Bacillati</taxon>
        <taxon>Actinomycetota</taxon>
        <taxon>Actinomycetes</taxon>
        <taxon>Micrococcales</taxon>
        <taxon>Microbacteriaceae</taxon>
        <taxon>Gryllotalpicola</taxon>
    </lineage>
</organism>
<feature type="compositionally biased region" description="Basic and acidic residues" evidence="1">
    <location>
        <begin position="1"/>
        <end position="12"/>
    </location>
</feature>
<feature type="region of interest" description="Disordered" evidence="1">
    <location>
        <begin position="1"/>
        <end position="20"/>
    </location>
</feature>
<dbReference type="EMBL" id="BAABBX010000013">
    <property type="protein sequence ID" value="GAA4188884.1"/>
    <property type="molecule type" value="Genomic_DNA"/>
</dbReference>
<evidence type="ECO:0000313" key="2">
    <source>
        <dbReference type="EMBL" id="GAA4188884.1"/>
    </source>
</evidence>
<keyword evidence="3" id="KW-1185">Reference proteome</keyword>
<proteinExistence type="predicted"/>